<comment type="caution">
    <text evidence="5">The sequence shown here is derived from an EMBL/GenBank/DDBJ whole genome shotgun (WGS) entry which is preliminary data.</text>
</comment>
<dbReference type="GO" id="GO:0005737">
    <property type="term" value="C:cytoplasm"/>
    <property type="evidence" value="ECO:0007669"/>
    <property type="project" value="UniProtKB-SubCell"/>
</dbReference>
<dbReference type="Gene3D" id="3.30.70.330">
    <property type="match status" value="1"/>
</dbReference>
<keyword evidence="2" id="KW-0963">Cytoplasm</keyword>
<dbReference type="PANTHER" id="PTHR48032:SF18">
    <property type="entry name" value="RRM DOMAIN-CONTAINING PROTEIN"/>
    <property type="match status" value="1"/>
</dbReference>
<sequence>MDSELLSYVKDHVFEDKASTCNISLSQAAFSSCTKSHFFYQASLRKTKLGMVTRTKKIFVGGLSAPTTLEDVKNYFEQFGPNYKMFSSSQFHEHPIP</sequence>
<dbReference type="InterPro" id="IPR035979">
    <property type="entry name" value="RBD_domain_sf"/>
</dbReference>
<evidence type="ECO:0000256" key="1">
    <source>
        <dbReference type="ARBA" id="ARBA00004496"/>
    </source>
</evidence>
<gene>
    <name evidence="5" type="ORF">J437_LFUL007062</name>
</gene>
<proteinExistence type="predicted"/>
<dbReference type="InterPro" id="IPR012677">
    <property type="entry name" value="Nucleotide-bd_a/b_plait_sf"/>
</dbReference>
<dbReference type="OrthoDB" id="1875751at2759"/>
<organism evidence="5 6">
    <name type="scientific">Ladona fulva</name>
    <name type="common">Scarce chaser dragonfly</name>
    <name type="synonym">Libellula fulva</name>
    <dbReference type="NCBI Taxonomy" id="123851"/>
    <lineage>
        <taxon>Eukaryota</taxon>
        <taxon>Metazoa</taxon>
        <taxon>Ecdysozoa</taxon>
        <taxon>Arthropoda</taxon>
        <taxon>Hexapoda</taxon>
        <taxon>Insecta</taxon>
        <taxon>Pterygota</taxon>
        <taxon>Palaeoptera</taxon>
        <taxon>Odonata</taxon>
        <taxon>Epiprocta</taxon>
        <taxon>Anisoptera</taxon>
        <taxon>Libelluloidea</taxon>
        <taxon>Libellulidae</taxon>
        <taxon>Ladona</taxon>
    </lineage>
</organism>
<evidence type="ECO:0000313" key="6">
    <source>
        <dbReference type="Proteomes" id="UP000792457"/>
    </source>
</evidence>
<evidence type="ECO:0000256" key="2">
    <source>
        <dbReference type="ARBA" id="ARBA00022490"/>
    </source>
</evidence>
<reference evidence="5" key="2">
    <citation type="submission" date="2017-10" db="EMBL/GenBank/DDBJ databases">
        <title>Ladona fulva Genome sequencing and assembly.</title>
        <authorList>
            <person name="Murali S."/>
            <person name="Richards S."/>
            <person name="Bandaranaike D."/>
            <person name="Bellair M."/>
            <person name="Blankenburg K."/>
            <person name="Chao H."/>
            <person name="Dinh H."/>
            <person name="Doddapaneni H."/>
            <person name="Dugan-Rocha S."/>
            <person name="Elkadiri S."/>
            <person name="Gnanaolivu R."/>
            <person name="Hernandez B."/>
            <person name="Skinner E."/>
            <person name="Javaid M."/>
            <person name="Lee S."/>
            <person name="Li M."/>
            <person name="Ming W."/>
            <person name="Munidasa M."/>
            <person name="Muniz J."/>
            <person name="Nguyen L."/>
            <person name="Hughes D."/>
            <person name="Osuji N."/>
            <person name="Pu L.-L."/>
            <person name="Puazo M."/>
            <person name="Qu C."/>
            <person name="Quiroz J."/>
            <person name="Raj R."/>
            <person name="Weissenberger G."/>
            <person name="Xin Y."/>
            <person name="Zou X."/>
            <person name="Han Y."/>
            <person name="Worley K."/>
            <person name="Muzny D."/>
            <person name="Gibbs R."/>
        </authorList>
    </citation>
    <scope>NUCLEOTIDE SEQUENCE</scope>
    <source>
        <strain evidence="5">Sampled in the wild</strain>
    </source>
</reference>
<accession>A0A8K0P0P6</accession>
<evidence type="ECO:0000256" key="4">
    <source>
        <dbReference type="ARBA" id="ARBA00022884"/>
    </source>
</evidence>
<dbReference type="SUPFAM" id="SSF54928">
    <property type="entry name" value="RNA-binding domain, RBD"/>
    <property type="match status" value="1"/>
</dbReference>
<keyword evidence="3" id="KW-0677">Repeat</keyword>
<evidence type="ECO:0000313" key="5">
    <source>
        <dbReference type="EMBL" id="KAG8228727.1"/>
    </source>
</evidence>
<evidence type="ECO:0000256" key="3">
    <source>
        <dbReference type="ARBA" id="ARBA00022737"/>
    </source>
</evidence>
<comment type="subcellular location">
    <subcellularLocation>
        <location evidence="1">Cytoplasm</location>
    </subcellularLocation>
</comment>
<reference evidence="5" key="1">
    <citation type="submission" date="2013-04" db="EMBL/GenBank/DDBJ databases">
        <authorList>
            <person name="Qu J."/>
            <person name="Murali S.C."/>
            <person name="Bandaranaike D."/>
            <person name="Bellair M."/>
            <person name="Blankenburg K."/>
            <person name="Chao H."/>
            <person name="Dinh H."/>
            <person name="Doddapaneni H."/>
            <person name="Downs B."/>
            <person name="Dugan-Rocha S."/>
            <person name="Elkadiri S."/>
            <person name="Gnanaolivu R.D."/>
            <person name="Hernandez B."/>
            <person name="Javaid M."/>
            <person name="Jayaseelan J.C."/>
            <person name="Lee S."/>
            <person name="Li M."/>
            <person name="Ming W."/>
            <person name="Munidasa M."/>
            <person name="Muniz J."/>
            <person name="Nguyen L."/>
            <person name="Ongeri F."/>
            <person name="Osuji N."/>
            <person name="Pu L.-L."/>
            <person name="Puazo M."/>
            <person name="Qu C."/>
            <person name="Quiroz J."/>
            <person name="Raj R."/>
            <person name="Weissenberger G."/>
            <person name="Xin Y."/>
            <person name="Zou X."/>
            <person name="Han Y."/>
            <person name="Richards S."/>
            <person name="Worley K."/>
            <person name="Muzny D."/>
            <person name="Gibbs R."/>
        </authorList>
    </citation>
    <scope>NUCLEOTIDE SEQUENCE</scope>
    <source>
        <strain evidence="5">Sampled in the wild</strain>
    </source>
</reference>
<dbReference type="EMBL" id="KZ308383">
    <property type="protein sequence ID" value="KAG8228727.1"/>
    <property type="molecule type" value="Genomic_DNA"/>
</dbReference>
<name>A0A8K0P0P6_LADFU</name>
<keyword evidence="4" id="KW-0694">RNA-binding</keyword>
<dbReference type="AlphaFoldDB" id="A0A8K0P0P6"/>
<dbReference type="GO" id="GO:0006417">
    <property type="term" value="P:regulation of translation"/>
    <property type="evidence" value="ECO:0007669"/>
    <property type="project" value="TreeGrafter"/>
</dbReference>
<dbReference type="GO" id="GO:0003729">
    <property type="term" value="F:mRNA binding"/>
    <property type="evidence" value="ECO:0007669"/>
    <property type="project" value="TreeGrafter"/>
</dbReference>
<protein>
    <submittedName>
        <fullName evidence="5">Uncharacterized protein</fullName>
    </submittedName>
</protein>
<dbReference type="Proteomes" id="UP000792457">
    <property type="component" value="Unassembled WGS sequence"/>
</dbReference>
<dbReference type="PANTHER" id="PTHR48032">
    <property type="entry name" value="RNA-BINDING PROTEIN MUSASHI HOMOLOG RBP6"/>
    <property type="match status" value="1"/>
</dbReference>
<keyword evidence="6" id="KW-1185">Reference proteome</keyword>